<dbReference type="EMBL" id="JUFZ01000109">
    <property type="protein sequence ID" value="KIC06294.1"/>
    <property type="molecule type" value="Genomic_DNA"/>
</dbReference>
<evidence type="ECO:0000313" key="1">
    <source>
        <dbReference type="EMBL" id="KIC06294.1"/>
    </source>
</evidence>
<accession>A0A0C1E3F1</accession>
<comment type="caution">
    <text evidence="1">The sequence shown here is derived from an EMBL/GenBank/DDBJ whole genome shotgun (WGS) entry which is preliminary data.</text>
</comment>
<proteinExistence type="predicted"/>
<evidence type="ECO:0000313" key="2">
    <source>
        <dbReference type="Proteomes" id="UP000031390"/>
    </source>
</evidence>
<gene>
    <name evidence="1" type="ORF">MCC93_22740</name>
</gene>
<sequence>MGSDGFFRVWGRLKRLKIAVLKVGRILESDNFGYVQYG</sequence>
<name>A0A0C1E3F1_9NEIS</name>
<organism evidence="1 2">
    <name type="scientific">Morococcus cerebrosus</name>
    <dbReference type="NCBI Taxonomy" id="1056807"/>
    <lineage>
        <taxon>Bacteria</taxon>
        <taxon>Pseudomonadati</taxon>
        <taxon>Pseudomonadota</taxon>
        <taxon>Betaproteobacteria</taxon>
        <taxon>Neisseriales</taxon>
        <taxon>Neisseriaceae</taxon>
        <taxon>Morococcus</taxon>
    </lineage>
</organism>
<dbReference type="AlphaFoldDB" id="A0A0C1E3F1"/>
<reference evidence="1 2" key="1">
    <citation type="submission" date="2014-12" db="EMBL/GenBank/DDBJ databases">
        <title>Genome sequence of Morococcus cerebrosus.</title>
        <authorList>
            <person name="Shin S.-K."/>
            <person name="Yi H."/>
        </authorList>
    </citation>
    <scope>NUCLEOTIDE SEQUENCE [LARGE SCALE GENOMIC DNA]</scope>
    <source>
        <strain evidence="1 2">CIP 81.93</strain>
    </source>
</reference>
<dbReference type="Proteomes" id="UP000031390">
    <property type="component" value="Unassembled WGS sequence"/>
</dbReference>
<protein>
    <submittedName>
        <fullName evidence="1">Uncharacterized protein</fullName>
    </submittedName>
</protein>